<gene>
    <name evidence="2" type="ORF">LXN57_40220</name>
</gene>
<protein>
    <submittedName>
        <fullName evidence="2">Uncharacterized protein</fullName>
    </submittedName>
</protein>
<keyword evidence="3" id="KW-1185">Reference proteome</keyword>
<organism evidence="2 3">
    <name type="scientific">Paractinoplanes hotanensis</name>
    <dbReference type="NCBI Taxonomy" id="2906497"/>
    <lineage>
        <taxon>Bacteria</taxon>
        <taxon>Bacillati</taxon>
        <taxon>Actinomycetota</taxon>
        <taxon>Actinomycetes</taxon>
        <taxon>Micromonosporales</taxon>
        <taxon>Micromonosporaceae</taxon>
        <taxon>Paractinoplanes</taxon>
    </lineage>
</organism>
<feature type="compositionally biased region" description="Low complexity" evidence="1">
    <location>
        <begin position="109"/>
        <end position="120"/>
    </location>
</feature>
<feature type="compositionally biased region" description="Basic residues" evidence="1">
    <location>
        <begin position="121"/>
        <end position="133"/>
    </location>
</feature>
<feature type="region of interest" description="Disordered" evidence="1">
    <location>
        <begin position="98"/>
        <end position="133"/>
    </location>
</feature>
<evidence type="ECO:0000256" key="1">
    <source>
        <dbReference type="SAM" id="MobiDB-lite"/>
    </source>
</evidence>
<name>A0ABT0YDG9_9ACTN</name>
<comment type="caution">
    <text evidence="2">The sequence shown here is derived from an EMBL/GenBank/DDBJ whole genome shotgun (WGS) entry which is preliminary data.</text>
</comment>
<dbReference type="RefSeq" id="WP_251803560.1">
    <property type="nucleotide sequence ID" value="NZ_JAMQOL010000065.1"/>
</dbReference>
<accession>A0ABT0YDG9</accession>
<reference evidence="2 3" key="1">
    <citation type="submission" date="2022-06" db="EMBL/GenBank/DDBJ databases">
        <title>Actinoplanes abujensis sp. nov., isolated from Nigerian arid soil.</title>
        <authorList>
            <person name="Ding P."/>
        </authorList>
    </citation>
    <scope>NUCLEOTIDE SEQUENCE [LARGE SCALE GENOMIC DNA]</scope>
    <source>
        <strain evidence="3">TRM88002</strain>
    </source>
</reference>
<dbReference type="Proteomes" id="UP001523216">
    <property type="component" value="Unassembled WGS sequence"/>
</dbReference>
<evidence type="ECO:0000313" key="3">
    <source>
        <dbReference type="Proteomes" id="UP001523216"/>
    </source>
</evidence>
<sequence length="133" mass="14311">MTPDGVRVLDALVAMQRQSWEQGGAAQAALDQFQVNDDRVRVVLVRDDLAYLMASSAVARQTPNGRLGGPDGNAVNGAACGEAVVRADFPGRHLARPRARSTSTAWCGTPVARRPSTARASRPRRRLSTCSRR</sequence>
<proteinExistence type="predicted"/>
<evidence type="ECO:0000313" key="2">
    <source>
        <dbReference type="EMBL" id="MCM4083795.1"/>
    </source>
</evidence>
<dbReference type="EMBL" id="JAMQOL010000065">
    <property type="protein sequence ID" value="MCM4083795.1"/>
    <property type="molecule type" value="Genomic_DNA"/>
</dbReference>